<reference evidence="2" key="1">
    <citation type="submission" date="2020-03" db="EMBL/GenBank/DDBJ databases">
        <title>Castanea mollissima Vanexum genome sequencing.</title>
        <authorList>
            <person name="Staton M."/>
        </authorList>
    </citation>
    <scope>NUCLEOTIDE SEQUENCE</scope>
    <source>
        <tissue evidence="2">Leaf</tissue>
    </source>
</reference>
<evidence type="ECO:0000313" key="2">
    <source>
        <dbReference type="EMBL" id="KAF3951772.1"/>
    </source>
</evidence>
<comment type="caution">
    <text evidence="2">The sequence shown here is derived from an EMBL/GenBank/DDBJ whole genome shotgun (WGS) entry which is preliminary data.</text>
</comment>
<feature type="domain" description="Neprosin PEP catalytic" evidence="1">
    <location>
        <begin position="58"/>
        <end position="105"/>
    </location>
</feature>
<dbReference type="Proteomes" id="UP000737018">
    <property type="component" value="Unassembled WGS sequence"/>
</dbReference>
<keyword evidence="3" id="KW-1185">Reference proteome</keyword>
<organism evidence="2 3">
    <name type="scientific">Castanea mollissima</name>
    <name type="common">Chinese chestnut</name>
    <dbReference type="NCBI Taxonomy" id="60419"/>
    <lineage>
        <taxon>Eukaryota</taxon>
        <taxon>Viridiplantae</taxon>
        <taxon>Streptophyta</taxon>
        <taxon>Embryophyta</taxon>
        <taxon>Tracheophyta</taxon>
        <taxon>Spermatophyta</taxon>
        <taxon>Magnoliopsida</taxon>
        <taxon>eudicotyledons</taxon>
        <taxon>Gunneridae</taxon>
        <taxon>Pentapetalae</taxon>
        <taxon>rosids</taxon>
        <taxon>fabids</taxon>
        <taxon>Fagales</taxon>
        <taxon>Fagaceae</taxon>
        <taxon>Castanea</taxon>
    </lineage>
</organism>
<accession>A0A8J4QHN9</accession>
<dbReference type="AlphaFoldDB" id="A0A8J4QHN9"/>
<evidence type="ECO:0000313" key="3">
    <source>
        <dbReference type="Proteomes" id="UP000737018"/>
    </source>
</evidence>
<proteinExistence type="predicted"/>
<name>A0A8J4QHN9_9ROSI</name>
<dbReference type="EMBL" id="JRKL02004785">
    <property type="protein sequence ID" value="KAF3951772.1"/>
    <property type="molecule type" value="Genomic_DNA"/>
</dbReference>
<evidence type="ECO:0000259" key="1">
    <source>
        <dbReference type="Pfam" id="PF03080"/>
    </source>
</evidence>
<dbReference type="InterPro" id="IPR004314">
    <property type="entry name" value="Neprosin"/>
</dbReference>
<gene>
    <name evidence="2" type="ORF">CMV_022612</name>
</gene>
<protein>
    <recommendedName>
        <fullName evidence="1">Neprosin PEP catalytic domain-containing protein</fullName>
    </recommendedName>
</protein>
<sequence>MKPFSDIEIQMQSKDGEDYLRKKIWSWIDSSNLQINLQSRLSRLKISTTAGDIPIGYGYQKTGRFNVLYPGFIQLTSVITLGLTLQPSTYNGPQNDMLINLHQVTSQSQFSQICLRVPLSFHVMGREGLPFTAQ</sequence>
<dbReference type="Pfam" id="PF03080">
    <property type="entry name" value="Neprosin"/>
    <property type="match status" value="1"/>
</dbReference>